<reference evidence="2" key="1">
    <citation type="submission" date="2020-10" db="EMBL/GenBank/DDBJ databases">
        <title>Paenihalocynthiibacter styelae gen. nov., sp. nov., isolated from stalked sea squirt Styela clava.</title>
        <authorList>
            <person name="Kim Y.-O."/>
            <person name="Yoon J.-H."/>
        </authorList>
    </citation>
    <scope>NUCLEOTIDE SEQUENCE</scope>
    <source>
        <strain evidence="2">MYP1-1</strain>
    </source>
</reference>
<protein>
    <submittedName>
        <fullName evidence="2">Uncharacterized protein</fullName>
    </submittedName>
</protein>
<name>A0A8J7ISU2_9RHOB</name>
<keyword evidence="1" id="KW-0732">Signal</keyword>
<evidence type="ECO:0000313" key="3">
    <source>
        <dbReference type="Proteomes" id="UP000640583"/>
    </source>
</evidence>
<dbReference type="Proteomes" id="UP000640583">
    <property type="component" value="Unassembled WGS sequence"/>
</dbReference>
<evidence type="ECO:0000256" key="1">
    <source>
        <dbReference type="SAM" id="SignalP"/>
    </source>
</evidence>
<sequence length="288" mass="30090">MMTYKTPLFALALAGMMTPAAAATDCASEWVLISQMTNADGSEATLDDDACQVLNISWADGTTADSLRWKVPGLTEAALQGMAPQAANVIITGIRESEVSADMGALAGKPGDMVLSYTWDATSRAMNISDLSVSFEGGQGIAVSGTVNGLDLSSPQMMQISAMSAALTDLDVQVKGTDMLALLAGIEDIAEGNPTSAPTDEEIQEANAFVDQLPQATFDAASRQALKDLVAALPEPEQGLRLILQSEVGLSAIRLMPVLMAGDAEPAQIMDILFDGATVDVTYPWVAE</sequence>
<dbReference type="AlphaFoldDB" id="A0A8J7ISU2"/>
<proteinExistence type="predicted"/>
<gene>
    <name evidence="2" type="ORF">H1D41_14980</name>
</gene>
<evidence type="ECO:0000313" key="2">
    <source>
        <dbReference type="EMBL" id="MBI1494946.1"/>
    </source>
</evidence>
<dbReference type="RefSeq" id="WP_228849674.1">
    <property type="nucleotide sequence ID" value="NZ_JADCKQ010000012.1"/>
</dbReference>
<feature type="signal peptide" evidence="1">
    <location>
        <begin position="1"/>
        <end position="22"/>
    </location>
</feature>
<keyword evidence="3" id="KW-1185">Reference proteome</keyword>
<organism evidence="2 3">
    <name type="scientific">Halocynthiibacter styelae</name>
    <dbReference type="NCBI Taxonomy" id="2761955"/>
    <lineage>
        <taxon>Bacteria</taxon>
        <taxon>Pseudomonadati</taxon>
        <taxon>Pseudomonadota</taxon>
        <taxon>Alphaproteobacteria</taxon>
        <taxon>Rhodobacterales</taxon>
        <taxon>Paracoccaceae</taxon>
        <taxon>Halocynthiibacter</taxon>
    </lineage>
</organism>
<feature type="chain" id="PRO_5035302467" evidence="1">
    <location>
        <begin position="23"/>
        <end position="288"/>
    </location>
</feature>
<comment type="caution">
    <text evidence="2">The sequence shown here is derived from an EMBL/GenBank/DDBJ whole genome shotgun (WGS) entry which is preliminary data.</text>
</comment>
<dbReference type="EMBL" id="JADCKQ010000012">
    <property type="protein sequence ID" value="MBI1494946.1"/>
    <property type="molecule type" value="Genomic_DNA"/>
</dbReference>
<accession>A0A8J7ISU2</accession>